<dbReference type="PANTHER" id="PTHR13696:SF52">
    <property type="entry name" value="PARA FAMILY PROTEIN CT_582"/>
    <property type="match status" value="1"/>
</dbReference>
<dbReference type="AlphaFoldDB" id="A0A0X8JLV2"/>
<name>A0A0X8JLV2_9BACT</name>
<dbReference type="Gene3D" id="3.40.50.300">
    <property type="entry name" value="P-loop containing nucleotide triphosphate hydrolases"/>
    <property type="match status" value="1"/>
</dbReference>
<feature type="domain" description="AAA" evidence="1">
    <location>
        <begin position="3"/>
        <end position="177"/>
    </location>
</feature>
<accession>A0A0X8JLV2</accession>
<dbReference type="Pfam" id="PF13614">
    <property type="entry name" value="AAA_31"/>
    <property type="match status" value="1"/>
</dbReference>
<gene>
    <name evidence="2" type="ORF">AXF13_13700</name>
</gene>
<dbReference type="InterPro" id="IPR025669">
    <property type="entry name" value="AAA_dom"/>
</dbReference>
<organism evidence="2 3">
    <name type="scientific">Desulfovibrio fairfieldensis</name>
    <dbReference type="NCBI Taxonomy" id="44742"/>
    <lineage>
        <taxon>Bacteria</taxon>
        <taxon>Pseudomonadati</taxon>
        <taxon>Thermodesulfobacteriota</taxon>
        <taxon>Desulfovibrionia</taxon>
        <taxon>Desulfovibrionales</taxon>
        <taxon>Desulfovibrionaceae</taxon>
        <taxon>Desulfovibrio</taxon>
    </lineage>
</organism>
<dbReference type="FunFam" id="3.40.50.300:FF:000285">
    <property type="entry name" value="Sporulation initiation inhibitor Soj"/>
    <property type="match status" value="1"/>
</dbReference>
<dbReference type="KEGG" id="dfi:AXF13_13700"/>
<dbReference type="PANTHER" id="PTHR13696">
    <property type="entry name" value="P-LOOP CONTAINING NUCLEOSIDE TRIPHOSPHATE HYDROLASE"/>
    <property type="match status" value="1"/>
</dbReference>
<evidence type="ECO:0000313" key="3">
    <source>
        <dbReference type="Proteomes" id="UP000069241"/>
    </source>
</evidence>
<reference evidence="3" key="1">
    <citation type="submission" date="2016-02" db="EMBL/GenBank/DDBJ databases">
        <authorList>
            <person name="Holder M.E."/>
            <person name="Ajami N.J."/>
            <person name="Petrosino J.F."/>
        </authorList>
    </citation>
    <scope>NUCLEOTIDE SEQUENCE [LARGE SCALE GENOMIC DNA]</scope>
    <source>
        <strain evidence="3">CCUG 45958</strain>
    </source>
</reference>
<protein>
    <submittedName>
        <fullName evidence="2">Chromosome partitioning protein</fullName>
    </submittedName>
</protein>
<dbReference type="CDD" id="cd02042">
    <property type="entry name" value="ParAB_family"/>
    <property type="match status" value="1"/>
</dbReference>
<dbReference type="RefSeq" id="WP_062254077.1">
    <property type="nucleotide sequence ID" value="NZ_CP014229.1"/>
</dbReference>
<dbReference type="InterPro" id="IPR027417">
    <property type="entry name" value="P-loop_NTPase"/>
</dbReference>
<dbReference type="Proteomes" id="UP000069241">
    <property type="component" value="Chromosome"/>
</dbReference>
<dbReference type="SUPFAM" id="SSF52540">
    <property type="entry name" value="P-loop containing nucleoside triphosphate hydrolases"/>
    <property type="match status" value="1"/>
</dbReference>
<evidence type="ECO:0000259" key="1">
    <source>
        <dbReference type="Pfam" id="PF13614"/>
    </source>
</evidence>
<dbReference type="EMBL" id="CP014229">
    <property type="protein sequence ID" value="AMD91091.1"/>
    <property type="molecule type" value="Genomic_DNA"/>
</dbReference>
<keyword evidence="3" id="KW-1185">Reference proteome</keyword>
<proteinExistence type="predicted"/>
<dbReference type="STRING" id="44742.AXF13_13700"/>
<dbReference type="InterPro" id="IPR050678">
    <property type="entry name" value="DNA_Partitioning_ATPase"/>
</dbReference>
<dbReference type="PRINTS" id="PR00091">
    <property type="entry name" value="NITROGNASEII"/>
</dbReference>
<evidence type="ECO:0000313" key="2">
    <source>
        <dbReference type="EMBL" id="AMD91091.1"/>
    </source>
</evidence>
<sequence length="262" mass="29193">MARIISIANQKGGVGKTTTAINLSAALAVMEKKVLLVDCDPQANSTSGLGLSQEELTGDLYSTFYSPDNVHQSIAKSRTPFLDILPASTNLVAVELELVDKMAREFYLDECLKRVNDDYEYIVLDCPPSLGLLTLNALCAARELLIPLQCEFFALEGIVKLLQTYEQVKKRLNPDLALLGVVLTMYDIRNRLTREVKNEVRRCFPDHLFETVIPRNVRLSEAPSHGKSIIHYDIKSKGAEAYLGLAKEVVLRRPSKKSTVLQ</sequence>